<proteinExistence type="predicted"/>
<comment type="caution">
    <text evidence="1">The sequence shown here is derived from an EMBL/GenBank/DDBJ whole genome shotgun (WGS) entry which is preliminary data.</text>
</comment>
<protein>
    <submittedName>
        <fullName evidence="1">MDIS1-interacting receptor like kinase 2</fullName>
    </submittedName>
</protein>
<sequence length="231" mass="26102">MHGYKAVSKVFQERTSRFHEVKQLQNKYNLLKKDWQSWARLMDTRHGPTSISYNEETGLIQASDDWGAKYEKFGDLLDIREFNRGGMDFYIQLVASDLGNGTFGYAAPELAYTMKVNEKLDVYSFGVLILEVLMGKHPGDLISSLSSSAPTVYGVLLKDILDTRLPSPGNHLEEEVVLVAKLALACLHTSPQCRPTMRQIYVALSKQRLPLQNSFHFISLGQLFDFKCSTS</sequence>
<keyword evidence="1" id="KW-0808">Transferase</keyword>
<evidence type="ECO:0000313" key="2">
    <source>
        <dbReference type="Proteomes" id="UP001060215"/>
    </source>
</evidence>
<reference evidence="1 2" key="1">
    <citation type="journal article" date="2022" name="Plant J.">
        <title>Chromosome-level genome of Camellia lanceoleosa provides a valuable resource for understanding genome evolution and self-incompatibility.</title>
        <authorList>
            <person name="Gong W."/>
            <person name="Xiao S."/>
            <person name="Wang L."/>
            <person name="Liao Z."/>
            <person name="Chang Y."/>
            <person name="Mo W."/>
            <person name="Hu G."/>
            <person name="Li W."/>
            <person name="Zhao G."/>
            <person name="Zhu H."/>
            <person name="Hu X."/>
            <person name="Ji K."/>
            <person name="Xiang X."/>
            <person name="Song Q."/>
            <person name="Yuan D."/>
            <person name="Jin S."/>
            <person name="Zhang L."/>
        </authorList>
    </citation>
    <scope>NUCLEOTIDE SEQUENCE [LARGE SCALE GENOMIC DNA]</scope>
    <source>
        <strain evidence="1">SQ_2022a</strain>
    </source>
</reference>
<organism evidence="1 2">
    <name type="scientific">Camellia lanceoleosa</name>
    <dbReference type="NCBI Taxonomy" id="1840588"/>
    <lineage>
        <taxon>Eukaryota</taxon>
        <taxon>Viridiplantae</taxon>
        <taxon>Streptophyta</taxon>
        <taxon>Embryophyta</taxon>
        <taxon>Tracheophyta</taxon>
        <taxon>Spermatophyta</taxon>
        <taxon>Magnoliopsida</taxon>
        <taxon>eudicotyledons</taxon>
        <taxon>Gunneridae</taxon>
        <taxon>Pentapetalae</taxon>
        <taxon>asterids</taxon>
        <taxon>Ericales</taxon>
        <taxon>Theaceae</taxon>
        <taxon>Camellia</taxon>
    </lineage>
</organism>
<dbReference type="Proteomes" id="UP001060215">
    <property type="component" value="Chromosome 4"/>
</dbReference>
<keyword evidence="2" id="KW-1185">Reference proteome</keyword>
<name>A0ACC0HRJ8_9ERIC</name>
<gene>
    <name evidence="1" type="ORF">LOK49_LG05G02762</name>
</gene>
<keyword evidence="1" id="KW-0675">Receptor</keyword>
<accession>A0ACC0HRJ8</accession>
<dbReference type="EMBL" id="CM045761">
    <property type="protein sequence ID" value="KAI8016068.1"/>
    <property type="molecule type" value="Genomic_DNA"/>
</dbReference>
<evidence type="ECO:0000313" key="1">
    <source>
        <dbReference type="EMBL" id="KAI8016068.1"/>
    </source>
</evidence>
<keyword evidence="1" id="KW-0418">Kinase</keyword>